<reference evidence="1" key="1">
    <citation type="submission" date="2023-05" db="EMBL/GenBank/DDBJ databases">
        <authorList>
            <consortium name="ELIXIR-Norway"/>
        </authorList>
    </citation>
    <scope>NUCLEOTIDE SEQUENCE</scope>
</reference>
<protein>
    <submittedName>
        <fullName evidence="1">Uncharacterized protein</fullName>
    </submittedName>
</protein>
<sequence length="156" mass="17469">MSPFPKAEVPLPFRRQSSQSPISRDFPPDRLDPARDKTAYACTPSRERASAYTGRSLTSVAEFTASVQLRLAQLAELFCHAGVSGKTKISTFQLYRLKTSRQLWLAQNVTAPEPLSTLCCSVFSRDHAFIPEFPQFHRHSPVSHYRKPSSENSSPA</sequence>
<proteinExistence type="predicted"/>
<accession>A0ACB0ELF9</accession>
<organism evidence="1 2">
    <name type="scientific">Rangifer tarandus platyrhynchus</name>
    <name type="common">Svalbard reindeer</name>
    <dbReference type="NCBI Taxonomy" id="3082113"/>
    <lineage>
        <taxon>Eukaryota</taxon>
        <taxon>Metazoa</taxon>
        <taxon>Chordata</taxon>
        <taxon>Craniata</taxon>
        <taxon>Vertebrata</taxon>
        <taxon>Euteleostomi</taxon>
        <taxon>Mammalia</taxon>
        <taxon>Eutheria</taxon>
        <taxon>Laurasiatheria</taxon>
        <taxon>Artiodactyla</taxon>
        <taxon>Ruminantia</taxon>
        <taxon>Pecora</taxon>
        <taxon>Cervidae</taxon>
        <taxon>Odocoileinae</taxon>
        <taxon>Rangifer</taxon>
    </lineage>
</organism>
<evidence type="ECO:0000313" key="1">
    <source>
        <dbReference type="EMBL" id="CAI9701383.1"/>
    </source>
</evidence>
<gene>
    <name evidence="1" type="ORF">MRATA1EN3_LOCUS12596</name>
</gene>
<evidence type="ECO:0000313" key="2">
    <source>
        <dbReference type="Proteomes" id="UP001162501"/>
    </source>
</evidence>
<dbReference type="Proteomes" id="UP001162501">
    <property type="component" value="Chromosome 21"/>
</dbReference>
<dbReference type="EMBL" id="OX596105">
    <property type="protein sequence ID" value="CAI9701383.1"/>
    <property type="molecule type" value="Genomic_DNA"/>
</dbReference>
<name>A0ACB0ELF9_RANTA</name>